<dbReference type="AlphaFoldDB" id="A0A225UUM1"/>
<dbReference type="OrthoDB" id="94805at2759"/>
<evidence type="ECO:0000256" key="4">
    <source>
        <dbReference type="ARBA" id="ARBA00022729"/>
    </source>
</evidence>
<evidence type="ECO:0000256" key="2">
    <source>
        <dbReference type="ARBA" id="ARBA00010400"/>
    </source>
</evidence>
<comment type="similarity">
    <text evidence="2 5">Belongs to the RxLR effector family.</text>
</comment>
<dbReference type="EMBL" id="NBNE01010899">
    <property type="protein sequence ID" value="OWY97055.1"/>
    <property type="molecule type" value="Genomic_DNA"/>
</dbReference>
<evidence type="ECO:0000313" key="6">
    <source>
        <dbReference type="EMBL" id="OWY97055.1"/>
    </source>
</evidence>
<keyword evidence="7" id="KW-1185">Reference proteome</keyword>
<feature type="signal peptide" evidence="5">
    <location>
        <begin position="1"/>
        <end position="21"/>
    </location>
</feature>
<evidence type="ECO:0000256" key="5">
    <source>
        <dbReference type="RuleBase" id="RU367124"/>
    </source>
</evidence>
<dbReference type="GO" id="GO:0005576">
    <property type="term" value="C:extracellular region"/>
    <property type="evidence" value="ECO:0007669"/>
    <property type="project" value="UniProtKB-SubCell"/>
</dbReference>
<dbReference type="Pfam" id="PF16810">
    <property type="entry name" value="RXLR"/>
    <property type="match status" value="1"/>
</dbReference>
<accession>A0A225UUM1</accession>
<comment type="caution">
    <text evidence="6">The sequence shown here is derived from an EMBL/GenBank/DDBJ whole genome shotgun (WGS) entry which is preliminary data.</text>
</comment>
<gene>
    <name evidence="6" type="ORF">PHMEG_00032508</name>
</gene>
<dbReference type="STRING" id="4795.A0A225UUM1"/>
<evidence type="ECO:0000313" key="7">
    <source>
        <dbReference type="Proteomes" id="UP000198211"/>
    </source>
</evidence>
<evidence type="ECO:0000256" key="3">
    <source>
        <dbReference type="ARBA" id="ARBA00022525"/>
    </source>
</evidence>
<proteinExistence type="inferred from homology"/>
<evidence type="ECO:0000256" key="1">
    <source>
        <dbReference type="ARBA" id="ARBA00004613"/>
    </source>
</evidence>
<comment type="subcellular location">
    <subcellularLocation>
        <location evidence="1 5">Secreted</location>
    </subcellularLocation>
</comment>
<comment type="domain">
    <text evidence="5">The RxLR-dEER motif acts to carry the protein into the host cell cytoplasm through binding to cell surface phosphatidylinositol-3-phosphate.</text>
</comment>
<dbReference type="InterPro" id="IPR031825">
    <property type="entry name" value="RXLR"/>
</dbReference>
<sequence>MRQSFILLAVSISTVIATGNAISLTADEEVTKVANVASIDTGLPDISLKFGYGKRFLRDAIDDEERLSGANMFNPTKIEEALGNAAYAKTLFRRWTRHGEEEKDILHKLKNMPDFKKEKTVEQLYADYIKWLYPESGKTQEKLFSRAKVDLALENPAYANKLFERWKRYGYDSDFVLMFKLKHMNLGMKKMDRIHKDYLAWLTIHHPLDTDKKLGPLEFLFLQQRLDRAAVDTTYAEKLYKKWKTSGFDSDPVYNHFKGLGREKNANFVKVYEDYVRWLDVHYPLSARKTHLDR</sequence>
<organism evidence="6 7">
    <name type="scientific">Phytophthora megakarya</name>
    <dbReference type="NCBI Taxonomy" id="4795"/>
    <lineage>
        <taxon>Eukaryota</taxon>
        <taxon>Sar</taxon>
        <taxon>Stramenopiles</taxon>
        <taxon>Oomycota</taxon>
        <taxon>Peronosporomycetes</taxon>
        <taxon>Peronosporales</taxon>
        <taxon>Peronosporaceae</taxon>
        <taxon>Phytophthora</taxon>
    </lineage>
</organism>
<protein>
    <recommendedName>
        <fullName evidence="5">RxLR effector protein</fullName>
    </recommendedName>
</protein>
<name>A0A225UUM1_9STRA</name>
<feature type="chain" id="PRO_5028521355" description="RxLR effector protein" evidence="5">
    <location>
        <begin position="22"/>
        <end position="294"/>
    </location>
</feature>
<keyword evidence="4 5" id="KW-0732">Signal</keyword>
<keyword evidence="3 5" id="KW-0964">Secreted</keyword>
<reference evidence="7" key="1">
    <citation type="submission" date="2017-03" db="EMBL/GenBank/DDBJ databases">
        <title>Phytopthora megakarya and P. palmivora, two closely related causual agents of cacao black pod achieved similar genome size and gene model numbers by different mechanisms.</title>
        <authorList>
            <person name="Ali S."/>
            <person name="Shao J."/>
            <person name="Larry D.J."/>
            <person name="Kronmiller B."/>
            <person name="Shen D."/>
            <person name="Strem M.D."/>
            <person name="Melnick R.L."/>
            <person name="Guiltinan M.J."/>
            <person name="Tyler B.M."/>
            <person name="Meinhardt L.W."/>
            <person name="Bailey B.A."/>
        </authorList>
    </citation>
    <scope>NUCLEOTIDE SEQUENCE [LARGE SCALE GENOMIC DNA]</scope>
    <source>
        <strain evidence="7">zdho120</strain>
    </source>
</reference>
<comment type="function">
    <text evidence="5">Effector that suppresses plant defense responses during pathogen infection.</text>
</comment>
<dbReference type="Proteomes" id="UP000198211">
    <property type="component" value="Unassembled WGS sequence"/>
</dbReference>